<comment type="cofactor">
    <cofactor evidence="1">
        <name>FMN</name>
        <dbReference type="ChEBI" id="CHEBI:58210"/>
    </cofactor>
</comment>
<protein>
    <recommendedName>
        <fullName evidence="8">Pyridoxamine 5'-phosphate oxidase putative domain-containing protein</fullName>
    </recommendedName>
</protein>
<keyword evidence="3" id="KW-0288">FMN</keyword>
<dbReference type="PANTHER" id="PTHR10851">
    <property type="entry name" value="PYRIDOXINE-5-PHOSPHATE OXIDASE"/>
    <property type="match status" value="1"/>
</dbReference>
<evidence type="ECO:0000256" key="2">
    <source>
        <dbReference type="ARBA" id="ARBA00022630"/>
    </source>
</evidence>
<dbReference type="PIRSF" id="PIRSF000190">
    <property type="entry name" value="Pyd_amn-ph_oxd"/>
    <property type="match status" value="1"/>
</dbReference>
<dbReference type="NCBIfam" id="TIGR00558">
    <property type="entry name" value="pdxH"/>
    <property type="match status" value="1"/>
</dbReference>
<keyword evidence="4" id="KW-0560">Oxidoreductase</keyword>
<dbReference type="Pfam" id="PF01243">
    <property type="entry name" value="PNPOx_N"/>
    <property type="match status" value="1"/>
</dbReference>
<dbReference type="AlphaFoldDB" id="A0A382UIZ4"/>
<reference evidence="7" key="1">
    <citation type="submission" date="2018-05" db="EMBL/GenBank/DDBJ databases">
        <authorList>
            <person name="Lanie J.A."/>
            <person name="Ng W.-L."/>
            <person name="Kazmierczak K.M."/>
            <person name="Andrzejewski T.M."/>
            <person name="Davidsen T.M."/>
            <person name="Wayne K.J."/>
            <person name="Tettelin H."/>
            <person name="Glass J.I."/>
            <person name="Rusch D."/>
            <person name="Podicherti R."/>
            <person name="Tsui H.-C.T."/>
            <person name="Winkler M.E."/>
        </authorList>
    </citation>
    <scope>NUCLEOTIDE SEQUENCE</scope>
</reference>
<accession>A0A382UIZ4</accession>
<keyword evidence="2" id="KW-0285">Flavoprotein</keyword>
<evidence type="ECO:0000313" key="7">
    <source>
        <dbReference type="EMBL" id="SVD34047.1"/>
    </source>
</evidence>
<dbReference type="GO" id="GO:0008615">
    <property type="term" value="P:pyridoxine biosynthetic process"/>
    <property type="evidence" value="ECO:0007669"/>
    <property type="project" value="InterPro"/>
</dbReference>
<dbReference type="InterPro" id="IPR012349">
    <property type="entry name" value="Split_barrel_FMN-bd"/>
</dbReference>
<dbReference type="InterPro" id="IPR019740">
    <property type="entry name" value="Pyridox_Oxase_CS"/>
</dbReference>
<dbReference type="Gene3D" id="2.30.110.10">
    <property type="entry name" value="Electron Transport, Fmn-binding Protein, Chain A"/>
    <property type="match status" value="1"/>
</dbReference>
<proteinExistence type="inferred from homology"/>
<dbReference type="InterPro" id="IPR019576">
    <property type="entry name" value="Pyridoxamine_oxidase_dimer_C"/>
</dbReference>
<name>A0A382UIZ4_9ZZZZ</name>
<dbReference type="GO" id="GO:0010181">
    <property type="term" value="F:FMN binding"/>
    <property type="evidence" value="ECO:0007669"/>
    <property type="project" value="InterPro"/>
</dbReference>
<evidence type="ECO:0000256" key="3">
    <source>
        <dbReference type="ARBA" id="ARBA00022643"/>
    </source>
</evidence>
<dbReference type="HAMAP" id="MF_01629">
    <property type="entry name" value="PdxH"/>
    <property type="match status" value="1"/>
</dbReference>
<evidence type="ECO:0008006" key="8">
    <source>
        <dbReference type="Google" id="ProtNLM"/>
    </source>
</evidence>
<feature type="domain" description="Pyridoxamine 5'-phosphate oxidase N-terminal" evidence="5">
    <location>
        <begin position="34"/>
        <end position="147"/>
    </location>
</feature>
<feature type="domain" description="Pyridoxine 5'-phosphate oxidase dimerisation C-terminal" evidence="6">
    <location>
        <begin position="162"/>
        <end position="202"/>
    </location>
</feature>
<dbReference type="NCBIfam" id="NF004231">
    <property type="entry name" value="PRK05679.1"/>
    <property type="match status" value="1"/>
</dbReference>
<gene>
    <name evidence="7" type="ORF">METZ01_LOCUS386901</name>
</gene>
<organism evidence="7">
    <name type="scientific">marine metagenome</name>
    <dbReference type="NCBI Taxonomy" id="408172"/>
    <lineage>
        <taxon>unclassified sequences</taxon>
        <taxon>metagenomes</taxon>
        <taxon>ecological metagenomes</taxon>
    </lineage>
</organism>
<dbReference type="GO" id="GO:0004733">
    <property type="term" value="F:pyridoxamine phosphate oxidase activity"/>
    <property type="evidence" value="ECO:0007669"/>
    <property type="project" value="InterPro"/>
</dbReference>
<dbReference type="InterPro" id="IPR000659">
    <property type="entry name" value="Pyridox_Oxase"/>
</dbReference>
<evidence type="ECO:0000259" key="5">
    <source>
        <dbReference type="Pfam" id="PF01243"/>
    </source>
</evidence>
<evidence type="ECO:0000256" key="1">
    <source>
        <dbReference type="ARBA" id="ARBA00001917"/>
    </source>
</evidence>
<evidence type="ECO:0000256" key="4">
    <source>
        <dbReference type="ARBA" id="ARBA00023002"/>
    </source>
</evidence>
<dbReference type="SUPFAM" id="SSF50475">
    <property type="entry name" value="FMN-binding split barrel"/>
    <property type="match status" value="1"/>
</dbReference>
<evidence type="ECO:0000259" key="6">
    <source>
        <dbReference type="Pfam" id="PF10590"/>
    </source>
</evidence>
<dbReference type="PROSITE" id="PS01064">
    <property type="entry name" value="PYRIDOX_OXIDASE"/>
    <property type="match status" value="1"/>
</dbReference>
<sequence>MTDPYIEISDLHPNPLNQFATWYAEARARTTGLAHAMSLATVDKRGRPAARMVLLSEFGPQGFSFYSHYQSRKGLEIYKTPYAALVFYWRELDRQIRVEGTVVKAPDEQSDTYFATRPRESQLWAWASPQSTEMKSRQELIGRFDEFSGRFGEDEIPRPPGWGGYLVLPDHFEFWAARPGRLHDRFAYDLQDETWSLSRLAP</sequence>
<dbReference type="PANTHER" id="PTHR10851:SF0">
    <property type="entry name" value="PYRIDOXINE-5'-PHOSPHATE OXIDASE"/>
    <property type="match status" value="1"/>
</dbReference>
<dbReference type="EMBL" id="UINC01144496">
    <property type="protein sequence ID" value="SVD34047.1"/>
    <property type="molecule type" value="Genomic_DNA"/>
</dbReference>
<dbReference type="InterPro" id="IPR011576">
    <property type="entry name" value="Pyridox_Oxase_N"/>
</dbReference>
<dbReference type="Pfam" id="PF10590">
    <property type="entry name" value="PNP_phzG_C"/>
    <property type="match status" value="1"/>
</dbReference>